<name>A0A4Q9VNU4_9GAMM</name>
<proteinExistence type="predicted"/>
<reference evidence="1" key="1">
    <citation type="submission" date="2020-03" db="EMBL/GenBank/DDBJ databases">
        <title>Genome assembly of Azotobacter chroococcum W5.</title>
        <authorList>
            <person name="Kannepalli A."/>
        </authorList>
    </citation>
    <scope>NUCLEOTIDE SEQUENCE</scope>
    <source>
        <strain evidence="1">W5</strain>
    </source>
</reference>
<accession>A0A4Q9VNU4</accession>
<gene>
    <name evidence="1" type="ORF">HA520_03900</name>
</gene>
<organism evidence="1 2">
    <name type="scientific">Azotobacter chroococcum</name>
    <dbReference type="NCBI Taxonomy" id="353"/>
    <lineage>
        <taxon>Bacteria</taxon>
        <taxon>Pseudomonadati</taxon>
        <taxon>Pseudomonadota</taxon>
        <taxon>Gammaproteobacteria</taxon>
        <taxon>Pseudomonadales</taxon>
        <taxon>Pseudomonadaceae</taxon>
        <taxon>Azotobacter</taxon>
    </lineage>
</organism>
<comment type="caution">
    <text evidence="1">The sequence shown here is derived from an EMBL/GenBank/DDBJ whole genome shotgun (WGS) entry which is preliminary data.</text>
</comment>
<dbReference type="AlphaFoldDB" id="A0A4Q9VNU4"/>
<evidence type="ECO:0000313" key="2">
    <source>
        <dbReference type="Proteomes" id="UP000736384"/>
    </source>
</evidence>
<dbReference type="Proteomes" id="UP000736384">
    <property type="component" value="Unassembled WGS sequence"/>
</dbReference>
<dbReference type="EMBL" id="JAAPAP010000002">
    <property type="protein sequence ID" value="NHN76431.1"/>
    <property type="molecule type" value="Genomic_DNA"/>
</dbReference>
<dbReference type="OrthoDB" id="9877348at2"/>
<evidence type="ECO:0000313" key="1">
    <source>
        <dbReference type="EMBL" id="NHN76431.1"/>
    </source>
</evidence>
<sequence>MRHPCHLFHPCNIRSCPYCVDYPERVVEPKRVSMERSVLQRQCRAGHPWRPSHAGALHTRLTS</sequence>
<protein>
    <submittedName>
        <fullName evidence="1">Uncharacterized protein</fullName>
    </submittedName>
</protein>